<evidence type="ECO:0000259" key="8">
    <source>
        <dbReference type="Pfam" id="PF15780"/>
    </source>
</evidence>
<evidence type="ECO:0008006" key="12">
    <source>
        <dbReference type="Google" id="ProtNLM"/>
    </source>
</evidence>
<dbReference type="EMBL" id="CAXJIO010000017">
    <property type="protein sequence ID" value="CAL2104488.1"/>
    <property type="molecule type" value="Genomic_DNA"/>
</dbReference>
<keyword evidence="4" id="KW-0433">Leucine-rich repeat</keyword>
<keyword evidence="6" id="KW-0969">Cilium</keyword>
<keyword evidence="3" id="KW-0963">Cytoplasm</keyword>
<evidence type="ECO:0000256" key="1">
    <source>
        <dbReference type="ARBA" id="ARBA00004138"/>
    </source>
</evidence>
<dbReference type="InterPro" id="IPR053879">
    <property type="entry name" value="HYDIN_VesB_CFA65-like_Ig"/>
</dbReference>
<accession>A0ABM9PFU4</accession>
<comment type="caution">
    <text evidence="10">The sequence shown here is derived from an EMBL/GenBank/DDBJ whole genome shotgun (WGS) entry which is preliminary data.</text>
</comment>
<evidence type="ECO:0000256" key="3">
    <source>
        <dbReference type="ARBA" id="ARBA00022490"/>
    </source>
</evidence>
<feature type="domain" description="HYDIN/VesB/CFA65-like Ig-like" evidence="9">
    <location>
        <begin position="136"/>
        <end position="238"/>
    </location>
</feature>
<evidence type="ECO:0000313" key="10">
    <source>
        <dbReference type="EMBL" id="CAL2104488.1"/>
    </source>
</evidence>
<dbReference type="InterPro" id="IPR031549">
    <property type="entry name" value="ASH"/>
</dbReference>
<dbReference type="InterPro" id="IPR013783">
    <property type="entry name" value="Ig-like_fold"/>
</dbReference>
<name>A0ABM9PFU4_9FLAO</name>
<dbReference type="SUPFAM" id="SSF52058">
    <property type="entry name" value="L domain-like"/>
    <property type="match status" value="1"/>
</dbReference>
<protein>
    <recommendedName>
        <fullName evidence="12">ASPM-SPD-2-Hydin domain-containing protein</fullName>
    </recommendedName>
</protein>
<dbReference type="PANTHER" id="PTHR47566">
    <property type="match status" value="1"/>
</dbReference>
<evidence type="ECO:0000256" key="4">
    <source>
        <dbReference type="ARBA" id="ARBA00022614"/>
    </source>
</evidence>
<dbReference type="InterPro" id="IPR032675">
    <property type="entry name" value="LRR_dom_sf"/>
</dbReference>
<dbReference type="NCBIfam" id="NF012200">
    <property type="entry name" value="choice_anch_D"/>
    <property type="match status" value="3"/>
</dbReference>
<feature type="domain" description="HYDIN/VesB/CFA65-like Ig-like" evidence="9">
    <location>
        <begin position="34"/>
        <end position="126"/>
    </location>
</feature>
<keyword evidence="5" id="KW-0677">Repeat</keyword>
<evidence type="ECO:0000256" key="5">
    <source>
        <dbReference type="ARBA" id="ARBA00022737"/>
    </source>
</evidence>
<evidence type="ECO:0000256" key="7">
    <source>
        <dbReference type="ARBA" id="ARBA00023273"/>
    </source>
</evidence>
<reference evidence="10 11" key="1">
    <citation type="submission" date="2024-05" db="EMBL/GenBank/DDBJ databases">
        <authorList>
            <person name="Duchaud E."/>
        </authorList>
    </citation>
    <scope>NUCLEOTIDE SEQUENCE [LARGE SCALE GENOMIC DNA]</scope>
    <source>
        <strain evidence="10">Ena-SAMPLE-TAB-13-05-2024-13:56:06:370-140308</strain>
    </source>
</reference>
<keyword evidence="11" id="KW-1185">Reference proteome</keyword>
<feature type="domain" description="Abnormal spindle-like microcephaly-associated protein ASH" evidence="8">
    <location>
        <begin position="253"/>
        <end position="341"/>
    </location>
</feature>
<dbReference type="Pfam" id="PF22544">
    <property type="entry name" value="HYDIN_VesB_CFA65-like_Ig"/>
    <property type="match status" value="2"/>
</dbReference>
<organism evidence="10 11">
    <name type="scientific">Tenacibaculum polynesiense</name>
    <dbReference type="NCBI Taxonomy" id="3137857"/>
    <lineage>
        <taxon>Bacteria</taxon>
        <taxon>Pseudomonadati</taxon>
        <taxon>Bacteroidota</taxon>
        <taxon>Flavobacteriia</taxon>
        <taxon>Flavobacteriales</taxon>
        <taxon>Flavobacteriaceae</taxon>
        <taxon>Tenacibaculum</taxon>
    </lineage>
</organism>
<dbReference type="Pfam" id="PF15780">
    <property type="entry name" value="ASH"/>
    <property type="match status" value="1"/>
</dbReference>
<evidence type="ECO:0000256" key="2">
    <source>
        <dbReference type="ARBA" id="ARBA00004496"/>
    </source>
</evidence>
<dbReference type="RefSeq" id="WP_348718922.1">
    <property type="nucleotide sequence ID" value="NZ_CAXJIO010000017.1"/>
</dbReference>
<keyword evidence="7" id="KW-0966">Cell projection</keyword>
<dbReference type="Proteomes" id="UP001497527">
    <property type="component" value="Unassembled WGS sequence"/>
</dbReference>
<dbReference type="InterPro" id="IPR052574">
    <property type="entry name" value="CDIRP"/>
</dbReference>
<gene>
    <name evidence="10" type="ORF">T190423A01A_80025</name>
</gene>
<evidence type="ECO:0000313" key="11">
    <source>
        <dbReference type="Proteomes" id="UP001497527"/>
    </source>
</evidence>
<proteinExistence type="predicted"/>
<evidence type="ECO:0000256" key="6">
    <source>
        <dbReference type="ARBA" id="ARBA00023069"/>
    </source>
</evidence>
<dbReference type="Gene3D" id="3.80.10.10">
    <property type="entry name" value="Ribonuclease Inhibitor"/>
    <property type="match status" value="1"/>
</dbReference>
<dbReference type="Gene3D" id="2.60.40.10">
    <property type="entry name" value="Immunoglobulins"/>
    <property type="match status" value="3"/>
</dbReference>
<sequence length="612" mass="65885">MRKKINMYFSAILFVLAFITSCDKDEEIMPAVFSITPVEKDFGIIEVEKSTNYSFEITNEGEAVLEIKEYAIIGTNASDFSINAVAVNIEKNDSYDFELTFAPLTIGIKEAVLEITTNVGVKNIALNGEGIAKPIPVIQFSESPVNFGNVLIEQNLSKNVTISNIGNADLEITSANISSGSTVFSITGSPSSLIKTIPSGDSYTFEVKFTPNSLGAASGILRLVNNSNASEINLEMNGIGIVPALPEINLSETGLNFGNVNIGSSSSDLTFDIQNNGQGNLEVSNINLSGANSSDFTLVGVSYPITILPNNSYTVTVRFTPQSEGRKYGRVNIVSNDPTKPNYALIIEGNGLSTTSNIVNIPDSNFKAALVANSSINTNGDSEIQISEAQSYSGVVRVDGLTISDLTGLEEFVNISEFHAMNNSLTSIDLSQNTAITRLSLTNNDLTSLDLSTNIILKTILIQNNNISSIDLTNHSSLVNFQCGNNNISNLVLPTTANGLRTLYLEQNKISTLDVSMYSDLRTLSVYNNNLTNLDISPNTKIRALHVRNNKLSSLNVANGNNVNFIYMVADRNTDLTCIQHDAGFDPLNPPNTAVNQWAKPSGASWSTTACP</sequence>
<comment type="subcellular location">
    <subcellularLocation>
        <location evidence="1">Cell projection</location>
        <location evidence="1">Cilium</location>
    </subcellularLocation>
    <subcellularLocation>
        <location evidence="2">Cytoplasm</location>
    </subcellularLocation>
</comment>
<evidence type="ECO:0000259" key="9">
    <source>
        <dbReference type="Pfam" id="PF22544"/>
    </source>
</evidence>
<dbReference type="PROSITE" id="PS51257">
    <property type="entry name" value="PROKAR_LIPOPROTEIN"/>
    <property type="match status" value="1"/>
</dbReference>
<dbReference type="PANTHER" id="PTHR47566:SF1">
    <property type="entry name" value="PROTEIN NUD1"/>
    <property type="match status" value="1"/>
</dbReference>